<protein>
    <submittedName>
        <fullName evidence="1">DMT family transporter</fullName>
    </submittedName>
</protein>
<name>A0ACC6P2K4_9BURK</name>
<evidence type="ECO:0000313" key="2">
    <source>
        <dbReference type="Proteomes" id="UP001364695"/>
    </source>
</evidence>
<reference evidence="1" key="1">
    <citation type="submission" date="2023-10" db="EMBL/GenBank/DDBJ databases">
        <title>Amphibacter perezi, gen. nov., sp. nov. a novel taxa of the family Comamonadaceae, class Betaproteobacteria isolated from the skin microbiota of Pelophylax perezi from different populations.</title>
        <authorList>
            <person name="Costa S."/>
            <person name="Proenca D.N."/>
            <person name="Lopes I."/>
            <person name="Morais P.V."/>
        </authorList>
    </citation>
    <scope>NUCLEOTIDE SEQUENCE</scope>
    <source>
        <strain evidence="1">SL12-8</strain>
    </source>
</reference>
<accession>A0ACC6P2K4</accession>
<organism evidence="1 2">
    <name type="scientific">Amphibiibacter pelophylacis</name>
    <dbReference type="NCBI Taxonomy" id="1799477"/>
    <lineage>
        <taxon>Bacteria</taxon>
        <taxon>Pseudomonadati</taxon>
        <taxon>Pseudomonadota</taxon>
        <taxon>Betaproteobacteria</taxon>
        <taxon>Burkholderiales</taxon>
        <taxon>Sphaerotilaceae</taxon>
        <taxon>Amphibiibacter</taxon>
    </lineage>
</organism>
<gene>
    <name evidence="1" type="ORF">RV045_07920</name>
</gene>
<proteinExistence type="predicted"/>
<evidence type="ECO:0000313" key="1">
    <source>
        <dbReference type="EMBL" id="MEJ7138357.1"/>
    </source>
</evidence>
<keyword evidence="2" id="KW-1185">Reference proteome</keyword>
<dbReference type="EMBL" id="JAWDIE010000010">
    <property type="protein sequence ID" value="MEJ7138357.1"/>
    <property type="molecule type" value="Genomic_DNA"/>
</dbReference>
<sequence>MKINNAKAESPDLSVAIVLKLLAAALMVGMSACVKVAAQAIELEQVIFWRSLLSLFPILIYMIVRHEFPRGIMTKHPMMHAKRSLLGFIAMLCSFISFKYLTMGQATALSFLVPIASLPLAAYFLGERITLKITISVVVGFVGVIIMLLPDLSSENINYHTLLGVGGGFGFVLMMSFLRVFIKNMVETETVTSIPFYFGVTGAALALLSAPFGWTMPRLEIWIYLLGAGVLGGAAHIAATEAIAKAPVSILGPFEYTGLLWAMLFDVILFGLLPDYISVIGALIIIVATLLVTQRNSK</sequence>
<comment type="caution">
    <text evidence="1">The sequence shown here is derived from an EMBL/GenBank/DDBJ whole genome shotgun (WGS) entry which is preliminary data.</text>
</comment>
<dbReference type="Proteomes" id="UP001364695">
    <property type="component" value="Unassembled WGS sequence"/>
</dbReference>